<evidence type="ECO:0000313" key="1">
    <source>
        <dbReference type="EMBL" id="SVC26291.1"/>
    </source>
</evidence>
<organism evidence="1">
    <name type="scientific">marine metagenome</name>
    <dbReference type="NCBI Taxonomy" id="408172"/>
    <lineage>
        <taxon>unclassified sequences</taxon>
        <taxon>metagenomes</taxon>
        <taxon>ecological metagenomes</taxon>
    </lineage>
</organism>
<gene>
    <name evidence="1" type="ORF">METZ01_LOCUS279145</name>
</gene>
<name>A0A382KUH9_9ZZZZ</name>
<dbReference type="EMBL" id="UINC01081961">
    <property type="protein sequence ID" value="SVC26291.1"/>
    <property type="molecule type" value="Genomic_DNA"/>
</dbReference>
<dbReference type="AlphaFoldDB" id="A0A382KUH9"/>
<sequence length="34" mass="3444">MDGDLSSAIAGTAFLVVSGQTPRRPATIVALSQL</sequence>
<accession>A0A382KUH9</accession>
<protein>
    <submittedName>
        <fullName evidence="1">Uncharacterized protein</fullName>
    </submittedName>
</protein>
<reference evidence="1" key="1">
    <citation type="submission" date="2018-05" db="EMBL/GenBank/DDBJ databases">
        <authorList>
            <person name="Lanie J.A."/>
            <person name="Ng W.-L."/>
            <person name="Kazmierczak K.M."/>
            <person name="Andrzejewski T.M."/>
            <person name="Davidsen T.M."/>
            <person name="Wayne K.J."/>
            <person name="Tettelin H."/>
            <person name="Glass J.I."/>
            <person name="Rusch D."/>
            <person name="Podicherti R."/>
            <person name="Tsui H.-C.T."/>
            <person name="Winkler M.E."/>
        </authorList>
    </citation>
    <scope>NUCLEOTIDE SEQUENCE</scope>
</reference>
<proteinExistence type="predicted"/>